<feature type="domain" description="Glycosyltransferase 2-like" evidence="1">
    <location>
        <begin position="2"/>
        <end position="112"/>
    </location>
</feature>
<dbReference type="RefSeq" id="WP_218779842.1">
    <property type="nucleotide sequence ID" value="NZ_MTSE01000017.1"/>
</dbReference>
<reference evidence="2 3" key="1">
    <citation type="submission" date="2017-01" db="EMBL/GenBank/DDBJ databases">
        <title>A new Hymenobacter.</title>
        <authorList>
            <person name="Liang Y."/>
            <person name="Feng F."/>
        </authorList>
    </citation>
    <scope>NUCLEOTIDE SEQUENCE [LARGE SCALE GENOMIC DNA]</scope>
    <source>
        <strain evidence="2">MIMBbqt21</strain>
    </source>
</reference>
<sequence>MIPTYNCLSYLPETLASVLAQDPGPEYMQIAVVDDCSTDGDVRALVQAIGKNRVEYYQQEKNLGSLRNFEMCLNRSTGQWIHILHGDDLVAPGFYSEIERLFREYPEAGAAFTNTGNLFAGQKEVVARTPLASKPGVLKNFLLTIAECQQLETPAIVVKRKVYEHLGGFFAVHYGEDWEMWTRIAAHYPIAYSPECLAHYRYLNNTSITHRSVRNGQNVRDIIKVCDIIQGYLPSDQRKRIRQKASRHYAFYCISMANALYTTELESALIQAKGALRLSKDPEVLYLVLKLYLKMLLNGGFTKYFTEDTSKKQHKVRHLFGSTH</sequence>
<comment type="caution">
    <text evidence="2">The sequence shown here is derived from an EMBL/GenBank/DDBJ whole genome shotgun (WGS) entry which is preliminary data.</text>
</comment>
<evidence type="ECO:0000313" key="2">
    <source>
        <dbReference type="EMBL" id="OUJ71212.1"/>
    </source>
</evidence>
<accession>A0A243W8F7</accession>
<dbReference type="Proteomes" id="UP000194873">
    <property type="component" value="Unassembled WGS sequence"/>
</dbReference>
<dbReference type="InterPro" id="IPR029044">
    <property type="entry name" value="Nucleotide-diphossugar_trans"/>
</dbReference>
<dbReference type="SUPFAM" id="SSF53448">
    <property type="entry name" value="Nucleotide-diphospho-sugar transferases"/>
    <property type="match status" value="1"/>
</dbReference>
<gene>
    <name evidence="2" type="ORF">BXP70_22285</name>
</gene>
<dbReference type="AlphaFoldDB" id="A0A243W8F7"/>
<name>A0A243W8F7_9BACT</name>
<dbReference type="PANTHER" id="PTHR43685">
    <property type="entry name" value="GLYCOSYLTRANSFERASE"/>
    <property type="match status" value="1"/>
</dbReference>
<organism evidence="2 3">
    <name type="scientific">Hymenobacter crusticola</name>
    <dbReference type="NCBI Taxonomy" id="1770526"/>
    <lineage>
        <taxon>Bacteria</taxon>
        <taxon>Pseudomonadati</taxon>
        <taxon>Bacteroidota</taxon>
        <taxon>Cytophagia</taxon>
        <taxon>Cytophagales</taxon>
        <taxon>Hymenobacteraceae</taxon>
        <taxon>Hymenobacter</taxon>
    </lineage>
</organism>
<dbReference type="InterPro" id="IPR050834">
    <property type="entry name" value="Glycosyltransf_2"/>
</dbReference>
<protein>
    <recommendedName>
        <fullName evidence="1">Glycosyltransferase 2-like domain-containing protein</fullName>
    </recommendedName>
</protein>
<dbReference type="InterPro" id="IPR001173">
    <property type="entry name" value="Glyco_trans_2-like"/>
</dbReference>
<keyword evidence="3" id="KW-1185">Reference proteome</keyword>
<dbReference type="Pfam" id="PF00535">
    <property type="entry name" value="Glycos_transf_2"/>
    <property type="match status" value="1"/>
</dbReference>
<evidence type="ECO:0000313" key="3">
    <source>
        <dbReference type="Proteomes" id="UP000194873"/>
    </source>
</evidence>
<dbReference type="Gene3D" id="3.90.550.10">
    <property type="entry name" value="Spore Coat Polysaccharide Biosynthesis Protein SpsA, Chain A"/>
    <property type="match status" value="1"/>
</dbReference>
<evidence type="ECO:0000259" key="1">
    <source>
        <dbReference type="Pfam" id="PF00535"/>
    </source>
</evidence>
<dbReference type="EMBL" id="MTSE01000017">
    <property type="protein sequence ID" value="OUJ71212.1"/>
    <property type="molecule type" value="Genomic_DNA"/>
</dbReference>
<proteinExistence type="predicted"/>
<dbReference type="PANTHER" id="PTHR43685:SF12">
    <property type="entry name" value="GLYCOSYL TRANSFERASE FAMILY 2"/>
    <property type="match status" value="1"/>
</dbReference>